<keyword evidence="5 9" id="KW-0540">Nuclease</keyword>
<keyword evidence="3 9" id="KW-0698">rRNA processing</keyword>
<proteinExistence type="inferred from homology"/>
<evidence type="ECO:0000259" key="11">
    <source>
        <dbReference type="PROSITE" id="PS50142"/>
    </source>
</evidence>
<feature type="domain" description="DRBM" evidence="10">
    <location>
        <begin position="165"/>
        <end position="234"/>
    </location>
</feature>
<dbReference type="FunFam" id="1.10.1520.10:FF:000001">
    <property type="entry name" value="Ribonuclease 3"/>
    <property type="match status" value="1"/>
</dbReference>
<dbReference type="GO" id="GO:0006397">
    <property type="term" value="P:mRNA processing"/>
    <property type="evidence" value="ECO:0007669"/>
    <property type="project" value="UniProtKB-UniRule"/>
</dbReference>
<dbReference type="GO" id="GO:0003725">
    <property type="term" value="F:double-stranded RNA binding"/>
    <property type="evidence" value="ECO:0007669"/>
    <property type="project" value="TreeGrafter"/>
</dbReference>
<evidence type="ECO:0000256" key="7">
    <source>
        <dbReference type="ARBA" id="ARBA00022801"/>
    </source>
</evidence>
<feature type="binding site" evidence="9">
    <location>
        <position position="124"/>
    </location>
    <ligand>
        <name>Mg(2+)</name>
        <dbReference type="ChEBI" id="CHEBI:18420"/>
    </ligand>
</feature>
<dbReference type="EMBL" id="CP007496">
    <property type="protein sequence ID" value="AJA06554.1"/>
    <property type="molecule type" value="Genomic_DNA"/>
</dbReference>
<evidence type="ECO:0000256" key="4">
    <source>
        <dbReference type="ARBA" id="ARBA00022664"/>
    </source>
</evidence>
<evidence type="ECO:0000256" key="5">
    <source>
        <dbReference type="ARBA" id="ARBA00022722"/>
    </source>
</evidence>
<dbReference type="SMART" id="SM00535">
    <property type="entry name" value="RIBOc"/>
    <property type="match status" value="1"/>
</dbReference>
<dbReference type="CDD" id="cd10845">
    <property type="entry name" value="DSRM_RNAse_III_family"/>
    <property type="match status" value="1"/>
</dbReference>
<dbReference type="GO" id="GO:0008033">
    <property type="term" value="P:tRNA processing"/>
    <property type="evidence" value="ECO:0007669"/>
    <property type="project" value="UniProtKB-KW"/>
</dbReference>
<dbReference type="Gene3D" id="1.10.1520.10">
    <property type="entry name" value="Ribonuclease III domain"/>
    <property type="match status" value="1"/>
</dbReference>
<comment type="catalytic activity">
    <reaction evidence="1 9">
        <text>Endonucleolytic cleavage to 5'-phosphomonoester.</text>
        <dbReference type="EC" id="3.1.26.3"/>
    </reaction>
</comment>
<feature type="active site" evidence="9">
    <location>
        <position position="127"/>
    </location>
</feature>
<dbReference type="HAMAP" id="MF_00104">
    <property type="entry name" value="RNase_III"/>
    <property type="match status" value="1"/>
</dbReference>
<protein>
    <recommendedName>
        <fullName evidence="9">Ribonuclease 3</fullName>
        <ecNumber evidence="9">3.1.26.3</ecNumber>
    </recommendedName>
    <alternativeName>
        <fullName evidence="9">Ribonuclease III</fullName>
        <shortName evidence="9">RNase III</shortName>
    </alternativeName>
</protein>
<dbReference type="Pfam" id="PF14622">
    <property type="entry name" value="Ribonucleas_3_3"/>
    <property type="match status" value="1"/>
</dbReference>
<keyword evidence="13" id="KW-1185">Reference proteome</keyword>
<dbReference type="SMART" id="SM00358">
    <property type="entry name" value="DSRM"/>
    <property type="match status" value="1"/>
</dbReference>
<dbReference type="GO" id="GO:0005737">
    <property type="term" value="C:cytoplasm"/>
    <property type="evidence" value="ECO:0007669"/>
    <property type="project" value="UniProtKB-SubCell"/>
</dbReference>
<dbReference type="InterPro" id="IPR011907">
    <property type="entry name" value="RNase_III"/>
</dbReference>
<keyword evidence="9" id="KW-0819">tRNA processing</keyword>
<dbReference type="CDD" id="cd00593">
    <property type="entry name" value="RIBOc"/>
    <property type="match status" value="1"/>
</dbReference>
<comment type="function">
    <text evidence="9">Digests double-stranded RNA. Involved in the processing of primary rRNA transcript to yield the immediate precursors to the large and small rRNAs (23S and 16S). Processes some mRNAs, and tRNAs when they are encoded in the rRNA operon. Processes pre-crRNA and tracrRNA of type II CRISPR loci if present in the organism.</text>
</comment>
<gene>
    <name evidence="9" type="primary">rnc</name>
    <name evidence="12" type="ORF">TM7x_02610</name>
</gene>
<dbReference type="PROSITE" id="PS50142">
    <property type="entry name" value="RNASE_3_2"/>
    <property type="match status" value="1"/>
</dbReference>
<dbReference type="InterPro" id="IPR000999">
    <property type="entry name" value="RNase_III_dom"/>
</dbReference>
<keyword evidence="9" id="KW-0699">rRNA-binding</keyword>
<dbReference type="InterPro" id="IPR036389">
    <property type="entry name" value="RNase_III_sf"/>
</dbReference>
<keyword evidence="9" id="KW-0963">Cytoplasm</keyword>
<dbReference type="Gene3D" id="3.30.160.20">
    <property type="match status" value="1"/>
</dbReference>
<evidence type="ECO:0000256" key="1">
    <source>
        <dbReference type="ARBA" id="ARBA00000109"/>
    </source>
</evidence>
<keyword evidence="7 9" id="KW-0378">Hydrolase</keyword>
<keyword evidence="4 9" id="KW-0507">mRNA processing</keyword>
<evidence type="ECO:0000256" key="9">
    <source>
        <dbReference type="HAMAP-Rule" id="MF_00104"/>
    </source>
</evidence>
<dbReference type="RefSeq" id="WP_039327628.1">
    <property type="nucleotide sequence ID" value="NZ_CP007496.1"/>
</dbReference>
<comment type="subcellular location">
    <subcellularLocation>
        <location evidence="9">Cytoplasm</location>
    </subcellularLocation>
</comment>
<dbReference type="PANTHER" id="PTHR11207:SF0">
    <property type="entry name" value="RIBONUCLEASE 3"/>
    <property type="match status" value="1"/>
</dbReference>
<feature type="active site" evidence="9">
    <location>
        <position position="56"/>
    </location>
</feature>
<name>A0A6S4GT81_9BACT</name>
<dbReference type="SUPFAM" id="SSF69065">
    <property type="entry name" value="RNase III domain-like"/>
    <property type="match status" value="1"/>
</dbReference>
<comment type="subunit">
    <text evidence="9">Homodimer.</text>
</comment>
<dbReference type="NCBIfam" id="TIGR02191">
    <property type="entry name" value="RNaseIII"/>
    <property type="match status" value="1"/>
</dbReference>
<keyword evidence="6 9" id="KW-0255">Endonuclease</keyword>
<dbReference type="GO" id="GO:0006364">
    <property type="term" value="P:rRNA processing"/>
    <property type="evidence" value="ECO:0007669"/>
    <property type="project" value="UniProtKB-UniRule"/>
</dbReference>
<keyword evidence="9" id="KW-0479">Metal-binding</keyword>
<dbReference type="KEGG" id="sox:TM7x_02610"/>
<sequence length="238" mass="26689">MSGMNTTPYQEFAREKLGFEFTNLDLLITALTHRSYVNEHRKSVHHHNERLEFLGDAVLELAVTEYLFTHFSEPEGILTAWRAALVRTESIGDAGDKLGYGPLIRMSKGEKNGSERAHLQILANAFEAVIGAIYLERGFDDARDFIHKHIIVKLDGILESGSWRDPKSYLQEISQRVDNQTPVYKVLSEEGPDHDKVFTLGVFVGDNMMGRGIGPSKQVAQQQAARAAIAKYKESGEK</sequence>
<evidence type="ECO:0000313" key="13">
    <source>
        <dbReference type="Proteomes" id="UP000030902"/>
    </source>
</evidence>
<dbReference type="InterPro" id="IPR014720">
    <property type="entry name" value="dsRBD_dom"/>
</dbReference>
<accession>A0A6S4GT81</accession>
<feature type="binding site" evidence="9">
    <location>
        <position position="127"/>
    </location>
    <ligand>
        <name>Mg(2+)</name>
        <dbReference type="ChEBI" id="CHEBI:18420"/>
    </ligand>
</feature>
<dbReference type="Proteomes" id="UP000030902">
    <property type="component" value="Chromosome"/>
</dbReference>
<feature type="binding site" evidence="9">
    <location>
        <position position="52"/>
    </location>
    <ligand>
        <name>Mg(2+)</name>
        <dbReference type="ChEBI" id="CHEBI:18420"/>
    </ligand>
</feature>
<keyword evidence="9" id="KW-0460">Magnesium</keyword>
<dbReference type="PROSITE" id="PS50137">
    <property type="entry name" value="DS_RBD"/>
    <property type="match status" value="1"/>
</dbReference>
<organism evidence="12 13">
    <name type="scientific">Candidatus Nanosynbacter lyticus</name>
    <dbReference type="NCBI Taxonomy" id="2093824"/>
    <lineage>
        <taxon>Bacteria</taxon>
        <taxon>Candidatus Saccharimonadota</taxon>
        <taxon>Candidatus Saccharimonadia</taxon>
        <taxon>Candidatus Nanosynbacterales</taxon>
        <taxon>Candidatus Nanosynbacteraceae</taxon>
        <taxon>Candidatus Nanosynbacter</taxon>
    </lineage>
</organism>
<dbReference type="GO" id="GO:0019843">
    <property type="term" value="F:rRNA binding"/>
    <property type="evidence" value="ECO:0007669"/>
    <property type="project" value="UniProtKB-KW"/>
</dbReference>
<dbReference type="GO" id="GO:0004525">
    <property type="term" value="F:ribonuclease III activity"/>
    <property type="evidence" value="ECO:0007669"/>
    <property type="project" value="UniProtKB-UniRule"/>
</dbReference>
<evidence type="ECO:0000256" key="8">
    <source>
        <dbReference type="ARBA" id="ARBA00022884"/>
    </source>
</evidence>
<evidence type="ECO:0000313" key="12">
    <source>
        <dbReference type="EMBL" id="AJA06554.1"/>
    </source>
</evidence>
<evidence type="ECO:0000259" key="10">
    <source>
        <dbReference type="PROSITE" id="PS50137"/>
    </source>
</evidence>
<evidence type="ECO:0000256" key="3">
    <source>
        <dbReference type="ARBA" id="ARBA00022552"/>
    </source>
</evidence>
<dbReference type="PROSITE" id="PS00517">
    <property type="entry name" value="RNASE_3_1"/>
    <property type="match status" value="1"/>
</dbReference>
<dbReference type="GO" id="GO:0010468">
    <property type="term" value="P:regulation of gene expression"/>
    <property type="evidence" value="ECO:0007669"/>
    <property type="project" value="TreeGrafter"/>
</dbReference>
<dbReference type="PANTHER" id="PTHR11207">
    <property type="entry name" value="RIBONUCLEASE III"/>
    <property type="match status" value="1"/>
</dbReference>
<comment type="cofactor">
    <cofactor evidence="9">
        <name>Mg(2+)</name>
        <dbReference type="ChEBI" id="CHEBI:18420"/>
    </cofactor>
</comment>
<dbReference type="EC" id="3.1.26.3" evidence="9"/>
<dbReference type="AlphaFoldDB" id="A0A6S4GT81"/>
<reference evidence="12 13" key="1">
    <citation type="journal article" date="2015" name="Proc. Natl. Acad. Sci. U.S.A.">
        <title>Cultivation of a human-associated TM7 phylotype reveals a reduced genome and epibiotic parasitic lifestyle.</title>
        <authorList>
            <person name="He X."/>
            <person name="McLean J.S."/>
            <person name="Edlund A."/>
            <person name="Yooseph S."/>
            <person name="Hall A.P."/>
            <person name="Liu S.Y."/>
            <person name="Dorrestein P.C."/>
            <person name="Esquenazi E."/>
            <person name="Hunter R.C."/>
            <person name="Cheng G."/>
            <person name="Nelson K.E."/>
            <person name="Lux R."/>
            <person name="Shi W."/>
        </authorList>
    </citation>
    <scope>NUCLEOTIDE SEQUENCE [LARGE SCALE GENOMIC DNA]</scope>
    <source>
        <strain evidence="12 13">TM7x</strain>
    </source>
</reference>
<evidence type="ECO:0000256" key="2">
    <source>
        <dbReference type="ARBA" id="ARBA00010183"/>
    </source>
</evidence>
<dbReference type="SUPFAM" id="SSF54768">
    <property type="entry name" value="dsRNA-binding domain-like"/>
    <property type="match status" value="1"/>
</dbReference>
<feature type="domain" description="RNase III" evidence="11">
    <location>
        <begin position="10"/>
        <end position="138"/>
    </location>
</feature>
<comment type="similarity">
    <text evidence="2">Belongs to the ribonuclease III family.</text>
</comment>
<evidence type="ECO:0000256" key="6">
    <source>
        <dbReference type="ARBA" id="ARBA00022759"/>
    </source>
</evidence>
<dbReference type="Pfam" id="PF00035">
    <property type="entry name" value="dsrm"/>
    <property type="match status" value="1"/>
</dbReference>
<dbReference type="GO" id="GO:0046872">
    <property type="term" value="F:metal ion binding"/>
    <property type="evidence" value="ECO:0007669"/>
    <property type="project" value="UniProtKB-KW"/>
</dbReference>
<keyword evidence="8 9" id="KW-0694">RNA-binding</keyword>